<keyword evidence="2" id="KW-1185">Reference proteome</keyword>
<reference evidence="2" key="1">
    <citation type="submission" date="2013-03" db="EMBL/GenBank/DDBJ databases">
        <title>The Genome Sequence of Anopheles dirus WRAIR2.</title>
        <authorList>
            <consortium name="The Broad Institute Genomics Platform"/>
            <person name="Neafsey D.E."/>
            <person name="Walton C."/>
            <person name="Walker B."/>
            <person name="Young S.K."/>
            <person name="Zeng Q."/>
            <person name="Gargeya S."/>
            <person name="Fitzgerald M."/>
            <person name="Haas B."/>
            <person name="Abouelleil A."/>
            <person name="Allen A.W."/>
            <person name="Alvarado L."/>
            <person name="Arachchi H.M."/>
            <person name="Berlin A.M."/>
            <person name="Chapman S.B."/>
            <person name="Gainer-Dewar J."/>
            <person name="Goldberg J."/>
            <person name="Griggs A."/>
            <person name="Gujja S."/>
            <person name="Hansen M."/>
            <person name="Howarth C."/>
            <person name="Imamovic A."/>
            <person name="Ireland A."/>
            <person name="Larimer J."/>
            <person name="McCowan C."/>
            <person name="Murphy C."/>
            <person name="Pearson M."/>
            <person name="Poon T.W."/>
            <person name="Priest M."/>
            <person name="Roberts A."/>
            <person name="Saif S."/>
            <person name="Shea T."/>
            <person name="Sisk P."/>
            <person name="Sykes S."/>
            <person name="Wortman J."/>
            <person name="Nusbaum C."/>
            <person name="Birren B."/>
        </authorList>
    </citation>
    <scope>NUCLEOTIDE SEQUENCE [LARGE SCALE GENOMIC DNA]</scope>
    <source>
        <strain evidence="2">WRAIR2</strain>
    </source>
</reference>
<dbReference type="AlphaFoldDB" id="A0A182NXT9"/>
<dbReference type="VEuPathDB" id="VectorBase:ADIR014659"/>
<protein>
    <submittedName>
        <fullName evidence="1">Uncharacterized protein</fullName>
    </submittedName>
</protein>
<name>A0A182NXT9_9DIPT</name>
<sequence>MGSFRAPTSRVLNLQPYAHAAPVYRARTERVFGETRRLSGKRRIHTNTLDVCRRCKETLPRQSSTLAAVPRVFCEGGMFVWKCSAAVRQCSCGGKSLVV</sequence>
<reference evidence="1" key="2">
    <citation type="submission" date="2020-05" db="UniProtKB">
        <authorList>
            <consortium name="EnsemblMetazoa"/>
        </authorList>
    </citation>
    <scope>IDENTIFICATION</scope>
    <source>
        <strain evidence="1">WRAIR2</strain>
    </source>
</reference>
<organism evidence="1 2">
    <name type="scientific">Anopheles dirus</name>
    <dbReference type="NCBI Taxonomy" id="7168"/>
    <lineage>
        <taxon>Eukaryota</taxon>
        <taxon>Metazoa</taxon>
        <taxon>Ecdysozoa</taxon>
        <taxon>Arthropoda</taxon>
        <taxon>Hexapoda</taxon>
        <taxon>Insecta</taxon>
        <taxon>Pterygota</taxon>
        <taxon>Neoptera</taxon>
        <taxon>Endopterygota</taxon>
        <taxon>Diptera</taxon>
        <taxon>Nematocera</taxon>
        <taxon>Culicoidea</taxon>
        <taxon>Culicidae</taxon>
        <taxon>Anophelinae</taxon>
        <taxon>Anopheles</taxon>
    </lineage>
</organism>
<dbReference type="EnsemblMetazoa" id="ADIR014659-RA">
    <property type="protein sequence ID" value="ADIR014659-PA"/>
    <property type="gene ID" value="ADIR014659"/>
</dbReference>
<proteinExistence type="predicted"/>
<accession>A0A182NXT9</accession>
<evidence type="ECO:0000313" key="2">
    <source>
        <dbReference type="Proteomes" id="UP000075884"/>
    </source>
</evidence>
<evidence type="ECO:0000313" key="1">
    <source>
        <dbReference type="EnsemblMetazoa" id="ADIR014659-PA"/>
    </source>
</evidence>
<dbReference type="Proteomes" id="UP000075884">
    <property type="component" value="Unassembled WGS sequence"/>
</dbReference>